<dbReference type="NCBIfam" id="TIGR02937">
    <property type="entry name" value="sigma70-ECF"/>
    <property type="match status" value="1"/>
</dbReference>
<dbReference type="InterPro" id="IPR014284">
    <property type="entry name" value="RNA_pol_sigma-70_dom"/>
</dbReference>
<dbReference type="InterPro" id="IPR036388">
    <property type="entry name" value="WH-like_DNA-bd_sf"/>
</dbReference>
<dbReference type="EMBL" id="AP025292">
    <property type="protein sequence ID" value="BDC99060.1"/>
    <property type="molecule type" value="Genomic_DNA"/>
</dbReference>
<evidence type="ECO:0000256" key="3">
    <source>
        <dbReference type="ARBA" id="ARBA00023082"/>
    </source>
</evidence>
<evidence type="ECO:0000259" key="5">
    <source>
        <dbReference type="Pfam" id="PF04542"/>
    </source>
</evidence>
<keyword evidence="2" id="KW-0805">Transcription regulation</keyword>
<dbReference type="Proteomes" id="UP001354989">
    <property type="component" value="Chromosome"/>
</dbReference>
<dbReference type="Gene3D" id="1.10.10.10">
    <property type="entry name" value="Winged helix-like DNA-binding domain superfamily/Winged helix DNA-binding domain"/>
    <property type="match status" value="1"/>
</dbReference>
<feature type="domain" description="RNA polymerase sigma-70 region 2" evidence="5">
    <location>
        <begin position="25"/>
        <end position="91"/>
    </location>
</feature>
<reference evidence="7 8" key="1">
    <citation type="submission" date="2021-12" db="EMBL/GenBank/DDBJ databases">
        <title>Genome sequencing of bacteria with rrn-lacking chromosome and rrn-plasmid.</title>
        <authorList>
            <person name="Anda M."/>
            <person name="Iwasaki W."/>
        </authorList>
    </citation>
    <scope>NUCLEOTIDE SEQUENCE [LARGE SCALE GENOMIC DNA]</scope>
    <source>
        <strain evidence="7 8">NBRC 101262</strain>
    </source>
</reference>
<feature type="domain" description="RNA polymerase sigma factor 70 region 4 type 2" evidence="6">
    <location>
        <begin position="122"/>
        <end position="174"/>
    </location>
</feature>
<dbReference type="GO" id="GO:0000428">
    <property type="term" value="C:DNA-directed RNA polymerase complex"/>
    <property type="evidence" value="ECO:0007669"/>
    <property type="project" value="UniProtKB-KW"/>
</dbReference>
<name>A0ABN6L7S6_9BACT</name>
<dbReference type="InterPro" id="IPR013324">
    <property type="entry name" value="RNA_pol_sigma_r3/r4-like"/>
</dbReference>
<keyword evidence="4" id="KW-0804">Transcription</keyword>
<dbReference type="PANTHER" id="PTHR43133">
    <property type="entry name" value="RNA POLYMERASE ECF-TYPE SIGMA FACTO"/>
    <property type="match status" value="1"/>
</dbReference>
<proteinExistence type="inferred from homology"/>
<evidence type="ECO:0000313" key="8">
    <source>
        <dbReference type="Proteomes" id="UP001354989"/>
    </source>
</evidence>
<keyword evidence="8" id="KW-1185">Reference proteome</keyword>
<dbReference type="Pfam" id="PF04542">
    <property type="entry name" value="Sigma70_r2"/>
    <property type="match status" value="1"/>
</dbReference>
<dbReference type="InterPro" id="IPR007627">
    <property type="entry name" value="RNA_pol_sigma70_r2"/>
</dbReference>
<evidence type="ECO:0000256" key="1">
    <source>
        <dbReference type="ARBA" id="ARBA00010641"/>
    </source>
</evidence>
<keyword evidence="3" id="KW-0731">Sigma factor</keyword>
<comment type="similarity">
    <text evidence="1">Belongs to the sigma-70 factor family. ECF subfamily.</text>
</comment>
<dbReference type="SUPFAM" id="SSF88659">
    <property type="entry name" value="Sigma3 and sigma4 domains of RNA polymerase sigma factors"/>
    <property type="match status" value="1"/>
</dbReference>
<dbReference type="InterPro" id="IPR013325">
    <property type="entry name" value="RNA_pol_sigma_r2"/>
</dbReference>
<dbReference type="InterPro" id="IPR013249">
    <property type="entry name" value="RNA_pol_sigma70_r4_t2"/>
</dbReference>
<organism evidence="7 8">
    <name type="scientific">Persicobacter psychrovividus</name>
    <dbReference type="NCBI Taxonomy" id="387638"/>
    <lineage>
        <taxon>Bacteria</taxon>
        <taxon>Pseudomonadati</taxon>
        <taxon>Bacteroidota</taxon>
        <taxon>Cytophagia</taxon>
        <taxon>Cytophagales</taxon>
        <taxon>Persicobacteraceae</taxon>
        <taxon>Persicobacter</taxon>
    </lineage>
</organism>
<dbReference type="SUPFAM" id="SSF88946">
    <property type="entry name" value="Sigma2 domain of RNA polymerase sigma factors"/>
    <property type="match status" value="1"/>
</dbReference>
<evidence type="ECO:0000256" key="4">
    <source>
        <dbReference type="ARBA" id="ARBA00023163"/>
    </source>
</evidence>
<dbReference type="Pfam" id="PF08281">
    <property type="entry name" value="Sigma70_r4_2"/>
    <property type="match status" value="1"/>
</dbReference>
<sequence length="181" mass="21509">MEEHLIIDHLQAEEAQKRSKGFKYLIEAYQERVYWHIRKMVVDHDDADDLTQEVFIKVHTHFHQFKGESALFTWIYRIASNEALAFLRKKRNKFFIPIVDVEGELIQKVDQQEYLDGDEIQLRLKKAILRLPPQQQLVFNMKYFDDLKYEQIAEIVGKSVGGCKANYHHAVKKIESFLQND</sequence>
<accession>A0ABN6L7S6</accession>
<dbReference type="InterPro" id="IPR039425">
    <property type="entry name" value="RNA_pol_sigma-70-like"/>
</dbReference>
<protein>
    <submittedName>
        <fullName evidence="7">DNA-directed RNA polymerase sigma-70 factor</fullName>
    </submittedName>
</protein>
<evidence type="ECO:0000259" key="6">
    <source>
        <dbReference type="Pfam" id="PF08281"/>
    </source>
</evidence>
<evidence type="ECO:0000313" key="7">
    <source>
        <dbReference type="EMBL" id="BDC99060.1"/>
    </source>
</evidence>
<dbReference type="PANTHER" id="PTHR43133:SF51">
    <property type="entry name" value="RNA POLYMERASE SIGMA FACTOR"/>
    <property type="match status" value="1"/>
</dbReference>
<dbReference type="Gene3D" id="1.10.1740.10">
    <property type="match status" value="1"/>
</dbReference>
<keyword evidence="7" id="KW-0240">DNA-directed RNA polymerase</keyword>
<evidence type="ECO:0000256" key="2">
    <source>
        <dbReference type="ARBA" id="ARBA00023015"/>
    </source>
</evidence>
<dbReference type="RefSeq" id="WP_421953301.1">
    <property type="nucleotide sequence ID" value="NZ_AP025292.1"/>
</dbReference>
<gene>
    <name evidence="7" type="ORF">PEPS_13410</name>
</gene>